<keyword evidence="3" id="KW-1185">Reference proteome</keyword>
<accession>A0A067SQW2</accession>
<dbReference type="Pfam" id="PF01738">
    <property type="entry name" value="DLH"/>
    <property type="match status" value="1"/>
</dbReference>
<dbReference type="STRING" id="685588.A0A067SQW2"/>
<name>A0A067SQW2_GALM3</name>
<dbReference type="HOGENOM" id="CLU_054590_2_1_1"/>
<dbReference type="InterPro" id="IPR002925">
    <property type="entry name" value="Dienelactn_hydro"/>
</dbReference>
<dbReference type="AlphaFoldDB" id="A0A067SQW2"/>
<dbReference type="OrthoDB" id="1393670at2759"/>
<organism evidence="2 3">
    <name type="scientific">Galerina marginata (strain CBS 339.88)</name>
    <dbReference type="NCBI Taxonomy" id="685588"/>
    <lineage>
        <taxon>Eukaryota</taxon>
        <taxon>Fungi</taxon>
        <taxon>Dikarya</taxon>
        <taxon>Basidiomycota</taxon>
        <taxon>Agaricomycotina</taxon>
        <taxon>Agaricomycetes</taxon>
        <taxon>Agaricomycetidae</taxon>
        <taxon>Agaricales</taxon>
        <taxon>Agaricineae</taxon>
        <taxon>Strophariaceae</taxon>
        <taxon>Galerina</taxon>
    </lineage>
</organism>
<gene>
    <name evidence="2" type="ORF">GALMADRAFT_76821</name>
</gene>
<dbReference type="PANTHER" id="PTHR17630:SF44">
    <property type="entry name" value="PROTEIN AIM2"/>
    <property type="match status" value="1"/>
</dbReference>
<evidence type="ECO:0000313" key="3">
    <source>
        <dbReference type="Proteomes" id="UP000027222"/>
    </source>
</evidence>
<dbReference type="SUPFAM" id="SSF53474">
    <property type="entry name" value="alpha/beta-Hydrolases"/>
    <property type="match status" value="1"/>
</dbReference>
<dbReference type="PANTHER" id="PTHR17630">
    <property type="entry name" value="DIENELACTONE HYDROLASE"/>
    <property type="match status" value="1"/>
</dbReference>
<protein>
    <recommendedName>
        <fullName evidence="1">Dienelactone hydrolase domain-containing protein</fullName>
    </recommendedName>
</protein>
<dbReference type="EMBL" id="KL142399">
    <property type="protein sequence ID" value="KDR70059.1"/>
    <property type="molecule type" value="Genomic_DNA"/>
</dbReference>
<evidence type="ECO:0000313" key="2">
    <source>
        <dbReference type="EMBL" id="KDR70059.1"/>
    </source>
</evidence>
<proteinExistence type="predicted"/>
<evidence type="ECO:0000259" key="1">
    <source>
        <dbReference type="Pfam" id="PF01738"/>
    </source>
</evidence>
<sequence>MSTSTTSPVLAGPPGDCCVQGVQHVGTPVGKTIKIADIDTYVSEPPAGTTGTKKVILYFADVFGPLFDNAKLLQDYFAANGFYVLGIDYFFGDPIHLHTDQEGWDRNAWFAKSKKQATEKTPGWIKAVREIYGEDAKYSAVGYCFGGPFALEIATTDDVVAAAFAHPAFLNEDHFIKLKKPLLLSCAETDHTFPAESRRRAEDILAEGKKSYLVQVFSGVSHGFATRGDPEVEHIRWAKEESARSIIGWFKRFSS</sequence>
<dbReference type="Gene3D" id="3.40.50.1820">
    <property type="entry name" value="alpha/beta hydrolase"/>
    <property type="match status" value="1"/>
</dbReference>
<dbReference type="GO" id="GO:0016787">
    <property type="term" value="F:hydrolase activity"/>
    <property type="evidence" value="ECO:0007669"/>
    <property type="project" value="InterPro"/>
</dbReference>
<reference evidence="3" key="1">
    <citation type="journal article" date="2014" name="Proc. Natl. Acad. Sci. U.S.A.">
        <title>Extensive sampling of basidiomycete genomes demonstrates inadequacy of the white-rot/brown-rot paradigm for wood decay fungi.</title>
        <authorList>
            <person name="Riley R."/>
            <person name="Salamov A.A."/>
            <person name="Brown D.W."/>
            <person name="Nagy L.G."/>
            <person name="Floudas D."/>
            <person name="Held B.W."/>
            <person name="Levasseur A."/>
            <person name="Lombard V."/>
            <person name="Morin E."/>
            <person name="Otillar R."/>
            <person name="Lindquist E.A."/>
            <person name="Sun H."/>
            <person name="LaButti K.M."/>
            <person name="Schmutz J."/>
            <person name="Jabbour D."/>
            <person name="Luo H."/>
            <person name="Baker S.E."/>
            <person name="Pisabarro A.G."/>
            <person name="Walton J.D."/>
            <person name="Blanchette R.A."/>
            <person name="Henrissat B."/>
            <person name="Martin F."/>
            <person name="Cullen D."/>
            <person name="Hibbett D.S."/>
            <person name="Grigoriev I.V."/>
        </authorList>
    </citation>
    <scope>NUCLEOTIDE SEQUENCE [LARGE SCALE GENOMIC DNA]</scope>
    <source>
        <strain evidence="3">CBS 339.88</strain>
    </source>
</reference>
<feature type="domain" description="Dienelactone hydrolase" evidence="1">
    <location>
        <begin position="38"/>
        <end position="253"/>
    </location>
</feature>
<dbReference type="InterPro" id="IPR029058">
    <property type="entry name" value="AB_hydrolase_fold"/>
</dbReference>
<dbReference type="Proteomes" id="UP000027222">
    <property type="component" value="Unassembled WGS sequence"/>
</dbReference>